<feature type="signal peptide" evidence="2">
    <location>
        <begin position="1"/>
        <end position="19"/>
    </location>
</feature>
<organism evidence="3 4">
    <name type="scientific">Coemansia guatemalensis</name>
    <dbReference type="NCBI Taxonomy" id="2761395"/>
    <lineage>
        <taxon>Eukaryota</taxon>
        <taxon>Fungi</taxon>
        <taxon>Fungi incertae sedis</taxon>
        <taxon>Zoopagomycota</taxon>
        <taxon>Kickxellomycotina</taxon>
        <taxon>Kickxellomycetes</taxon>
        <taxon>Kickxellales</taxon>
        <taxon>Kickxellaceae</taxon>
        <taxon>Coemansia</taxon>
    </lineage>
</organism>
<sequence>MKSLLIVVQLMLCSWWVAALPAESALSPIGTDSQLEAPASELQAPDGSAADLSASDKDAAASESPAEAEEETSEELIMPEVHADEPQPKDDTSEPVVEGEGNGGDAQFVGLPPDAMFSAIQGESGREGEPDEQQPATADEEQLSHEAEELRSAEFVSDIVTAMEDGAAAAAAAAAPAETEE</sequence>
<proteinExistence type="predicted"/>
<dbReference type="Proteomes" id="UP001140094">
    <property type="component" value="Unassembled WGS sequence"/>
</dbReference>
<feature type="region of interest" description="Disordered" evidence="1">
    <location>
        <begin position="36"/>
        <end position="146"/>
    </location>
</feature>
<protein>
    <submittedName>
        <fullName evidence="3">Uncharacterized protein</fullName>
    </submittedName>
</protein>
<keyword evidence="4" id="KW-1185">Reference proteome</keyword>
<evidence type="ECO:0000256" key="1">
    <source>
        <dbReference type="SAM" id="MobiDB-lite"/>
    </source>
</evidence>
<feature type="compositionally biased region" description="Low complexity" evidence="1">
    <location>
        <begin position="44"/>
        <end position="53"/>
    </location>
</feature>
<dbReference type="OrthoDB" id="5583636at2759"/>
<dbReference type="AlphaFoldDB" id="A0A9W8HVS0"/>
<comment type="caution">
    <text evidence="3">The sequence shown here is derived from an EMBL/GenBank/DDBJ whole genome shotgun (WGS) entry which is preliminary data.</text>
</comment>
<feature type="chain" id="PRO_5040915636" evidence="2">
    <location>
        <begin position="20"/>
        <end position="181"/>
    </location>
</feature>
<reference evidence="3" key="1">
    <citation type="submission" date="2022-07" db="EMBL/GenBank/DDBJ databases">
        <title>Phylogenomic reconstructions and comparative analyses of Kickxellomycotina fungi.</title>
        <authorList>
            <person name="Reynolds N.K."/>
            <person name="Stajich J.E."/>
            <person name="Barry K."/>
            <person name="Grigoriev I.V."/>
            <person name="Crous P."/>
            <person name="Smith M.E."/>
        </authorList>
    </citation>
    <scope>NUCLEOTIDE SEQUENCE</scope>
    <source>
        <strain evidence="3">NRRL 1565</strain>
    </source>
</reference>
<accession>A0A9W8HVS0</accession>
<evidence type="ECO:0000313" key="3">
    <source>
        <dbReference type="EMBL" id="KAJ2804990.1"/>
    </source>
</evidence>
<name>A0A9W8HVS0_9FUNG</name>
<dbReference type="EMBL" id="JANBUO010000337">
    <property type="protein sequence ID" value="KAJ2804990.1"/>
    <property type="molecule type" value="Genomic_DNA"/>
</dbReference>
<evidence type="ECO:0000256" key="2">
    <source>
        <dbReference type="SAM" id="SignalP"/>
    </source>
</evidence>
<evidence type="ECO:0000313" key="4">
    <source>
        <dbReference type="Proteomes" id="UP001140094"/>
    </source>
</evidence>
<feature type="compositionally biased region" description="Basic and acidic residues" evidence="1">
    <location>
        <begin position="81"/>
        <end position="92"/>
    </location>
</feature>
<gene>
    <name evidence="3" type="ORF">H4R20_002274</name>
</gene>
<keyword evidence="2" id="KW-0732">Signal</keyword>